<keyword evidence="3" id="KW-1185">Reference proteome</keyword>
<dbReference type="Proteomes" id="UP000735302">
    <property type="component" value="Unassembled WGS sequence"/>
</dbReference>
<name>A0AAV4B4U2_9GAST</name>
<evidence type="ECO:0000256" key="1">
    <source>
        <dbReference type="SAM" id="MobiDB-lite"/>
    </source>
</evidence>
<evidence type="ECO:0000313" key="2">
    <source>
        <dbReference type="EMBL" id="GFO14527.1"/>
    </source>
</evidence>
<reference evidence="2 3" key="1">
    <citation type="journal article" date="2021" name="Elife">
        <title>Chloroplast acquisition without the gene transfer in kleptoplastic sea slugs, Plakobranchus ocellatus.</title>
        <authorList>
            <person name="Maeda T."/>
            <person name="Takahashi S."/>
            <person name="Yoshida T."/>
            <person name="Shimamura S."/>
            <person name="Takaki Y."/>
            <person name="Nagai Y."/>
            <person name="Toyoda A."/>
            <person name="Suzuki Y."/>
            <person name="Arimoto A."/>
            <person name="Ishii H."/>
            <person name="Satoh N."/>
            <person name="Nishiyama T."/>
            <person name="Hasebe M."/>
            <person name="Maruyama T."/>
            <person name="Minagawa J."/>
            <person name="Obokata J."/>
            <person name="Shigenobu S."/>
        </authorList>
    </citation>
    <scope>NUCLEOTIDE SEQUENCE [LARGE SCALE GENOMIC DNA]</scope>
</reference>
<comment type="caution">
    <text evidence="2">The sequence shown here is derived from an EMBL/GenBank/DDBJ whole genome shotgun (WGS) entry which is preliminary data.</text>
</comment>
<dbReference type="AlphaFoldDB" id="A0AAV4B4U2"/>
<feature type="compositionally biased region" description="Polar residues" evidence="1">
    <location>
        <begin position="36"/>
        <end position="51"/>
    </location>
</feature>
<accession>A0AAV4B4U2</accession>
<gene>
    <name evidence="2" type="ORF">PoB_004103200</name>
</gene>
<evidence type="ECO:0000313" key="3">
    <source>
        <dbReference type="Proteomes" id="UP000735302"/>
    </source>
</evidence>
<protein>
    <submittedName>
        <fullName evidence="2">Uncharacterized protein</fullName>
    </submittedName>
</protein>
<feature type="compositionally biased region" description="Low complexity" evidence="1">
    <location>
        <begin position="191"/>
        <end position="211"/>
    </location>
</feature>
<proteinExistence type="predicted"/>
<feature type="region of interest" description="Disordered" evidence="1">
    <location>
        <begin position="1"/>
        <end position="56"/>
    </location>
</feature>
<feature type="compositionally biased region" description="Basic and acidic residues" evidence="1">
    <location>
        <begin position="113"/>
        <end position="141"/>
    </location>
</feature>
<organism evidence="2 3">
    <name type="scientific">Plakobranchus ocellatus</name>
    <dbReference type="NCBI Taxonomy" id="259542"/>
    <lineage>
        <taxon>Eukaryota</taxon>
        <taxon>Metazoa</taxon>
        <taxon>Spiralia</taxon>
        <taxon>Lophotrochozoa</taxon>
        <taxon>Mollusca</taxon>
        <taxon>Gastropoda</taxon>
        <taxon>Heterobranchia</taxon>
        <taxon>Euthyneura</taxon>
        <taxon>Panpulmonata</taxon>
        <taxon>Sacoglossa</taxon>
        <taxon>Placobranchoidea</taxon>
        <taxon>Plakobranchidae</taxon>
        <taxon>Plakobranchus</taxon>
    </lineage>
</organism>
<feature type="compositionally biased region" description="Basic and acidic residues" evidence="1">
    <location>
        <begin position="175"/>
        <end position="185"/>
    </location>
</feature>
<feature type="region of interest" description="Disordered" evidence="1">
    <location>
        <begin position="175"/>
        <end position="240"/>
    </location>
</feature>
<sequence>MKGNFKIEPSVPVEEMTFTDVQEDQCQDPPDLRATPSYQAENQPTETARNSSESEEIADKLPDVDLKTFQVFSVGGPQTMLTTENGTARDGFGGSNHGKPIRQKRLSVSSKVGHVELENTRADSDKTETSLTTESEKKKTDSTNIKTNRNIWVSLKRKLRNRRGKRETIVKEIHILPEEGEDKWANRSFSDHSNTSSNDSRSGSSGSRSSSQRTAKEATFEVMLGKESIDQDNLYNPEKR</sequence>
<dbReference type="EMBL" id="BLXT01004580">
    <property type="protein sequence ID" value="GFO14527.1"/>
    <property type="molecule type" value="Genomic_DNA"/>
</dbReference>
<feature type="region of interest" description="Disordered" evidence="1">
    <location>
        <begin position="77"/>
        <end position="147"/>
    </location>
</feature>